<feature type="transmembrane region" description="Helical" evidence="7">
    <location>
        <begin position="321"/>
        <end position="344"/>
    </location>
</feature>
<evidence type="ECO:0000313" key="10">
    <source>
        <dbReference type="EMBL" id="AJQ97104.1"/>
    </source>
</evidence>
<dbReference type="InterPro" id="IPR027392">
    <property type="entry name" value="TF_Znf"/>
</dbReference>
<dbReference type="HOGENOM" id="CLU_796317_0_0_6"/>
<dbReference type="InterPro" id="IPR035952">
    <property type="entry name" value="Rhomboid-like_sf"/>
</dbReference>
<evidence type="ECO:0000259" key="9">
    <source>
        <dbReference type="Pfam" id="PF13453"/>
    </source>
</evidence>
<evidence type="ECO:0000256" key="3">
    <source>
        <dbReference type="ARBA" id="ARBA00022692"/>
    </source>
</evidence>
<feature type="transmembrane region" description="Helical" evidence="7">
    <location>
        <begin position="262"/>
        <end position="281"/>
    </location>
</feature>
<feature type="transmembrane region" description="Helical" evidence="7">
    <location>
        <begin position="288"/>
        <end position="309"/>
    </location>
</feature>
<evidence type="ECO:0000313" key="11">
    <source>
        <dbReference type="Proteomes" id="UP000032266"/>
    </source>
</evidence>
<dbReference type="SUPFAM" id="SSF144091">
    <property type="entry name" value="Rhomboid-like"/>
    <property type="match status" value="1"/>
</dbReference>
<dbReference type="AlphaFoldDB" id="A0A0C5W377"/>
<dbReference type="Pfam" id="PF13453">
    <property type="entry name" value="Zn_ribbon_TFIIB"/>
    <property type="match status" value="2"/>
</dbReference>
<dbReference type="KEGG" id="gsn:YC6258_05074"/>
<dbReference type="GO" id="GO:0004252">
    <property type="term" value="F:serine-type endopeptidase activity"/>
    <property type="evidence" value="ECO:0007669"/>
    <property type="project" value="InterPro"/>
</dbReference>
<organism evidence="10 11">
    <name type="scientific">Gynuella sunshinyii YC6258</name>
    <dbReference type="NCBI Taxonomy" id="1445510"/>
    <lineage>
        <taxon>Bacteria</taxon>
        <taxon>Pseudomonadati</taxon>
        <taxon>Pseudomonadota</taxon>
        <taxon>Gammaproteobacteria</taxon>
        <taxon>Oceanospirillales</taxon>
        <taxon>Saccharospirillaceae</taxon>
        <taxon>Gynuella</taxon>
    </lineage>
</organism>
<accession>A0A0C5W377</accession>
<keyword evidence="6 7" id="KW-0472">Membrane</keyword>
<evidence type="ECO:0000259" key="8">
    <source>
        <dbReference type="Pfam" id="PF01694"/>
    </source>
</evidence>
<feature type="transmembrane region" description="Helical" evidence="7">
    <location>
        <begin position="195"/>
        <end position="223"/>
    </location>
</feature>
<dbReference type="RefSeq" id="WP_052830506.1">
    <property type="nucleotide sequence ID" value="NZ_CP007142.1"/>
</dbReference>
<dbReference type="GO" id="GO:0016020">
    <property type="term" value="C:membrane"/>
    <property type="evidence" value="ECO:0007669"/>
    <property type="project" value="UniProtKB-SubCell"/>
</dbReference>
<keyword evidence="4" id="KW-0378">Hydrolase</keyword>
<dbReference type="InterPro" id="IPR050925">
    <property type="entry name" value="Rhomboid_protease_S54"/>
</dbReference>
<evidence type="ECO:0000256" key="4">
    <source>
        <dbReference type="ARBA" id="ARBA00022801"/>
    </source>
</evidence>
<keyword evidence="11" id="KW-1185">Reference proteome</keyword>
<dbReference type="Pfam" id="PF01694">
    <property type="entry name" value="Rhomboid"/>
    <property type="match status" value="1"/>
</dbReference>
<dbReference type="OrthoDB" id="9814037at2"/>
<evidence type="ECO:0000256" key="6">
    <source>
        <dbReference type="ARBA" id="ARBA00023136"/>
    </source>
</evidence>
<feature type="domain" description="Transcription factor zinc-finger" evidence="9">
    <location>
        <begin position="5"/>
        <end position="45"/>
    </location>
</feature>
<reference evidence="10 11" key="1">
    <citation type="submission" date="2014-01" db="EMBL/GenBank/DDBJ databases">
        <title>Full genme sequencing of cellulolytic bacterium Gynuella sunshinyii YC6258T gen. nov., sp. nov.</title>
        <authorList>
            <person name="Khan H."/>
            <person name="Chung E.J."/>
            <person name="Chung Y.R."/>
        </authorList>
    </citation>
    <scope>NUCLEOTIDE SEQUENCE [LARGE SCALE GENOMIC DNA]</scope>
    <source>
        <strain evidence="10 11">YC6258</strain>
    </source>
</reference>
<feature type="transmembrane region" description="Helical" evidence="7">
    <location>
        <begin position="151"/>
        <end position="171"/>
    </location>
</feature>
<evidence type="ECO:0000256" key="1">
    <source>
        <dbReference type="ARBA" id="ARBA00004141"/>
    </source>
</evidence>
<feature type="domain" description="Peptidase S54 rhomboid" evidence="8">
    <location>
        <begin position="196"/>
        <end position="341"/>
    </location>
</feature>
<dbReference type="Gene3D" id="1.20.1540.10">
    <property type="entry name" value="Rhomboid-like"/>
    <property type="match status" value="1"/>
</dbReference>
<feature type="transmembrane region" description="Helical" evidence="7">
    <location>
        <begin position="235"/>
        <end position="256"/>
    </location>
</feature>
<dbReference type="EMBL" id="CP007142">
    <property type="protein sequence ID" value="AJQ97104.1"/>
    <property type="molecule type" value="Genomic_DNA"/>
</dbReference>
<gene>
    <name evidence="10" type="ORF">YC6258_05074</name>
</gene>
<dbReference type="PANTHER" id="PTHR43731">
    <property type="entry name" value="RHOMBOID PROTEASE"/>
    <property type="match status" value="1"/>
</dbReference>
<dbReference type="PATRIC" id="fig|1445510.3.peg.5033"/>
<dbReference type="Proteomes" id="UP000032266">
    <property type="component" value="Chromosome"/>
</dbReference>
<dbReference type="STRING" id="1445510.YC6258_05074"/>
<comment type="similarity">
    <text evidence="2">Belongs to the peptidase S54 family.</text>
</comment>
<evidence type="ECO:0000256" key="5">
    <source>
        <dbReference type="ARBA" id="ARBA00022989"/>
    </source>
</evidence>
<feature type="domain" description="Transcription factor zinc-finger" evidence="9">
    <location>
        <begin position="70"/>
        <end position="109"/>
    </location>
</feature>
<dbReference type="PANTHER" id="PTHR43731:SF14">
    <property type="entry name" value="PRESENILIN-ASSOCIATED RHOMBOID-LIKE PROTEIN, MITOCHONDRIAL"/>
    <property type="match status" value="1"/>
</dbReference>
<protein>
    <submittedName>
        <fullName evidence="10">Putative membrane protein</fullName>
    </submittedName>
</protein>
<name>A0A0C5W377_9GAMM</name>
<evidence type="ECO:0000256" key="2">
    <source>
        <dbReference type="ARBA" id="ARBA00009045"/>
    </source>
</evidence>
<evidence type="ECO:0000256" key="7">
    <source>
        <dbReference type="SAM" id="Phobius"/>
    </source>
</evidence>
<keyword evidence="5 7" id="KW-1133">Transmembrane helix</keyword>
<keyword evidence="3 7" id="KW-0812">Transmembrane</keyword>
<dbReference type="InterPro" id="IPR022764">
    <property type="entry name" value="Peptidase_S54_rhomboid_dom"/>
</dbReference>
<sequence length="363" mass="41161">MNNMMCPACGTATLVTETIFDQEIERCSSCAGSWFDEHELNQLISDQNPDVDQHDLREHLGSPVGTSQRHCHRCEIPLHTFQLLKNFPVEIDCCPSCDGVWIDHHEAEQVRHSIELHSALQRIHQKVTWKSWLFQLLLQVPVEYNVKAKSFPWMTVSLLVLNIVLFLPSLLAPELANWLYENFAVFVPVENSNQLLWSVVTCQFLHGGLMHLLGNMYFLWIIGDNIEDVLGPWRYLGLYLLTGLAGIGLEVIIALASGTQMSLVGASAAIAGLFGMYMIWFRHAKLSYLFVLYQARLNVFWFFAIWLGLNIFGLLTSDGNVAYWAHIGGFVAGLLVGLGLRRWVLDRQPLLRMLQTPAVPLKQ</sequence>
<comment type="subcellular location">
    <subcellularLocation>
        <location evidence="1">Membrane</location>
        <topology evidence="1">Multi-pass membrane protein</topology>
    </subcellularLocation>
</comment>
<proteinExistence type="inferred from homology"/>